<dbReference type="AlphaFoldDB" id="A0A318PK82"/>
<feature type="transmembrane region" description="Helical" evidence="5">
    <location>
        <begin position="224"/>
        <end position="250"/>
    </location>
</feature>
<keyword evidence="4 5" id="KW-0472">Membrane</keyword>
<dbReference type="SUPFAM" id="SSF81340">
    <property type="entry name" value="Clc chloride channel"/>
    <property type="match status" value="1"/>
</dbReference>
<dbReference type="Pfam" id="PF00654">
    <property type="entry name" value="Voltage_CLC"/>
    <property type="match status" value="1"/>
</dbReference>
<dbReference type="CDD" id="cd03682">
    <property type="entry name" value="ClC_sycA_like"/>
    <property type="match status" value="1"/>
</dbReference>
<evidence type="ECO:0000313" key="7">
    <source>
        <dbReference type="Proteomes" id="UP000248257"/>
    </source>
</evidence>
<sequence>MNIVALARAVARQSGGLLRWASLLLPMAACVGTLCALFLWLLDRAAQTRLLHPWLLYGLPVAGVAVGLLYSVWGRAAEGGNNLIVDQIHEPGGGVPLRMVPLVLIGTVVSHLFGASVGREGTAVQMGGSIASTVGRVWRLTNPYEIRVLLMSGIAAGFSAVFGTPVAGAVFGMEVIRVGRIDYDALVPVAVSAIVADWTCHAWGMEHVPYHLAFQGYAGADGHFFHADLLLLGKVMVAAVAFGLASIVFAESVHRLAARLRQVCPIAGLRPALGGIATIALVWLCGSRDYLGLGIVAPEVGGASIIDFFGAGHYPVAWAWKLVFTVVVLAAGFKGGEVTPLFFIGAGLGNALAPLLHAPADLLAGVGFVAVFAGAANTPLACTLMGVELFGTADIVYFATGCFVAYMCSGHSGIYLSQRVAVPKRHQAGGMIGLALRQARMGKPET</sequence>
<evidence type="ECO:0000256" key="4">
    <source>
        <dbReference type="ARBA" id="ARBA00023136"/>
    </source>
</evidence>
<evidence type="ECO:0000256" key="2">
    <source>
        <dbReference type="ARBA" id="ARBA00022692"/>
    </source>
</evidence>
<dbReference type="InterPro" id="IPR050368">
    <property type="entry name" value="ClC-type_chloride_channel"/>
</dbReference>
<feature type="transmembrane region" description="Helical" evidence="5">
    <location>
        <begin position="20"/>
        <end position="42"/>
    </location>
</feature>
<dbReference type="STRING" id="1220579.GCA_001571345_00681"/>
<proteinExistence type="predicted"/>
<dbReference type="PRINTS" id="PR00762">
    <property type="entry name" value="CLCHANNEL"/>
</dbReference>
<keyword evidence="2 5" id="KW-0812">Transmembrane</keyword>
<feature type="transmembrane region" description="Helical" evidence="5">
    <location>
        <begin position="262"/>
        <end position="284"/>
    </location>
</feature>
<feature type="transmembrane region" description="Helical" evidence="5">
    <location>
        <begin position="316"/>
        <end position="333"/>
    </location>
</feature>
<feature type="transmembrane region" description="Helical" evidence="5">
    <location>
        <begin position="148"/>
        <end position="173"/>
    </location>
</feature>
<accession>A0A318PK82</accession>
<organism evidence="6 7">
    <name type="scientific">Komagataeibacter xylinus</name>
    <name type="common">Gluconacetobacter xylinus</name>
    <dbReference type="NCBI Taxonomy" id="28448"/>
    <lineage>
        <taxon>Bacteria</taxon>
        <taxon>Pseudomonadati</taxon>
        <taxon>Pseudomonadota</taxon>
        <taxon>Alphaproteobacteria</taxon>
        <taxon>Acetobacterales</taxon>
        <taxon>Acetobacteraceae</taxon>
        <taxon>Komagataeibacter</taxon>
    </lineage>
</organism>
<comment type="subcellular location">
    <subcellularLocation>
        <location evidence="1">Membrane</location>
        <topology evidence="1">Multi-pass membrane protein</topology>
    </subcellularLocation>
</comment>
<dbReference type="InterPro" id="IPR014743">
    <property type="entry name" value="Cl-channel_core"/>
</dbReference>
<reference evidence="6 7" key="1">
    <citation type="submission" date="2017-07" db="EMBL/GenBank/DDBJ databases">
        <title>A draft genome sequence of Komagataeibacter xylinus LMG 1515.</title>
        <authorList>
            <person name="Skraban J."/>
            <person name="Cleenwerck I."/>
            <person name="Vandamme P."/>
            <person name="Trcek J."/>
        </authorList>
    </citation>
    <scope>NUCLEOTIDE SEQUENCE [LARGE SCALE GENOMIC DNA]</scope>
    <source>
        <strain evidence="6 7">LMG 1515</strain>
    </source>
</reference>
<dbReference type="GO" id="GO:0016020">
    <property type="term" value="C:membrane"/>
    <property type="evidence" value="ECO:0007669"/>
    <property type="project" value="UniProtKB-SubCell"/>
</dbReference>
<comment type="caution">
    <text evidence="6">The sequence shown here is derived from an EMBL/GenBank/DDBJ whole genome shotgun (WGS) entry which is preliminary data.</text>
</comment>
<dbReference type="Gene3D" id="1.10.3080.10">
    <property type="entry name" value="Clc chloride channel"/>
    <property type="match status" value="1"/>
</dbReference>
<protein>
    <submittedName>
        <fullName evidence="6">Voltage-gated chloride channel protein</fullName>
    </submittedName>
</protein>
<keyword evidence="3 5" id="KW-1133">Transmembrane helix</keyword>
<feature type="transmembrane region" description="Helical" evidence="5">
    <location>
        <begin position="395"/>
        <end position="416"/>
    </location>
</feature>
<dbReference type="InterPro" id="IPR001807">
    <property type="entry name" value="ClC"/>
</dbReference>
<evidence type="ECO:0000313" key="6">
    <source>
        <dbReference type="EMBL" id="PYD57931.1"/>
    </source>
</evidence>
<feature type="transmembrane region" description="Helical" evidence="5">
    <location>
        <begin position="363"/>
        <end position="389"/>
    </location>
</feature>
<dbReference type="PANTHER" id="PTHR43427:SF12">
    <property type="entry name" value="CHLORIDE TRANSPORTER"/>
    <property type="match status" value="1"/>
</dbReference>
<evidence type="ECO:0000256" key="5">
    <source>
        <dbReference type="SAM" id="Phobius"/>
    </source>
</evidence>
<gene>
    <name evidence="6" type="ORF">CFR75_04160</name>
</gene>
<keyword evidence="7" id="KW-1185">Reference proteome</keyword>
<feature type="transmembrane region" description="Helical" evidence="5">
    <location>
        <begin position="290"/>
        <end position="309"/>
    </location>
</feature>
<dbReference type="Proteomes" id="UP000248257">
    <property type="component" value="Unassembled WGS sequence"/>
</dbReference>
<dbReference type="EMBL" id="NKUC01000005">
    <property type="protein sequence ID" value="PYD57931.1"/>
    <property type="molecule type" value="Genomic_DNA"/>
</dbReference>
<name>A0A318PK82_KOMXY</name>
<dbReference type="OrthoDB" id="9767361at2"/>
<evidence type="ECO:0000256" key="1">
    <source>
        <dbReference type="ARBA" id="ARBA00004141"/>
    </source>
</evidence>
<dbReference type="RefSeq" id="WP_061271975.1">
    <property type="nucleotide sequence ID" value="NZ_CBCRXN010000016.1"/>
</dbReference>
<dbReference type="PANTHER" id="PTHR43427">
    <property type="entry name" value="CHLORIDE CHANNEL PROTEIN CLC-E"/>
    <property type="match status" value="1"/>
</dbReference>
<evidence type="ECO:0000256" key="3">
    <source>
        <dbReference type="ARBA" id="ARBA00022989"/>
    </source>
</evidence>
<dbReference type="GO" id="GO:0015108">
    <property type="term" value="F:chloride transmembrane transporter activity"/>
    <property type="evidence" value="ECO:0007669"/>
    <property type="project" value="InterPro"/>
</dbReference>
<feature type="transmembrane region" description="Helical" evidence="5">
    <location>
        <begin position="54"/>
        <end position="73"/>
    </location>
</feature>